<dbReference type="InterPro" id="IPR016181">
    <property type="entry name" value="Acyl_CoA_acyltransferase"/>
</dbReference>
<sequence>MIRVMREQDLDSAVAIWLTASIKAHSFVAEEFWQSQQQNMRDVYLPHSESWVYEDNGHILGFISYYEGSIPAIFVDPQSQSNGIGTQLLDTVKNQYEQLTLTVYAENEKTHQFYLRHGFSDVGKCICEHTGQKQLEMRWIRA</sequence>
<dbReference type="NCBIfam" id="NF007853">
    <property type="entry name" value="PRK10562.1"/>
    <property type="match status" value="1"/>
</dbReference>
<dbReference type="PANTHER" id="PTHR43800">
    <property type="entry name" value="PEPTIDYL-LYSINE N-ACETYLTRANSFERASE YJAB"/>
    <property type="match status" value="1"/>
</dbReference>
<dbReference type="CDD" id="cd04301">
    <property type="entry name" value="NAT_SF"/>
    <property type="match status" value="1"/>
</dbReference>
<gene>
    <name evidence="4" type="ORF">SJ2017_3690</name>
</gene>
<feature type="domain" description="N-acetyltransferase" evidence="3">
    <location>
        <begin position="1"/>
        <end position="142"/>
    </location>
</feature>
<reference evidence="4 5" key="1">
    <citation type="submission" date="2017-03" db="EMBL/GenBank/DDBJ databases">
        <title>Genome sequencing of Shewanella japonica KCTC 22435.</title>
        <authorList>
            <person name="Kim K.M."/>
        </authorList>
    </citation>
    <scope>NUCLEOTIDE SEQUENCE [LARGE SCALE GENOMIC DNA]</scope>
    <source>
        <strain evidence="4 5">KCTC 22435</strain>
    </source>
</reference>
<dbReference type="Gene3D" id="3.40.630.30">
    <property type="match status" value="1"/>
</dbReference>
<evidence type="ECO:0000259" key="3">
    <source>
        <dbReference type="PROSITE" id="PS51186"/>
    </source>
</evidence>
<keyword evidence="5" id="KW-1185">Reference proteome</keyword>
<organism evidence="4 5">
    <name type="scientific">Shewanella japonica</name>
    <dbReference type="NCBI Taxonomy" id="93973"/>
    <lineage>
        <taxon>Bacteria</taxon>
        <taxon>Pseudomonadati</taxon>
        <taxon>Pseudomonadota</taxon>
        <taxon>Gammaproteobacteria</taxon>
        <taxon>Alteromonadales</taxon>
        <taxon>Shewanellaceae</taxon>
        <taxon>Shewanella</taxon>
    </lineage>
</organism>
<evidence type="ECO:0000313" key="5">
    <source>
        <dbReference type="Proteomes" id="UP000191820"/>
    </source>
</evidence>
<dbReference type="PROSITE" id="PS51186">
    <property type="entry name" value="GNAT"/>
    <property type="match status" value="1"/>
</dbReference>
<name>A0ABN4YHF3_9GAMM</name>
<keyword evidence="2" id="KW-0012">Acyltransferase</keyword>
<proteinExistence type="predicted"/>
<protein>
    <submittedName>
        <fullName evidence="4">GNAT family acetyltransferase</fullName>
    </submittedName>
</protein>
<dbReference type="Proteomes" id="UP000191820">
    <property type="component" value="Chromosome"/>
</dbReference>
<keyword evidence="1" id="KW-0808">Transferase</keyword>
<dbReference type="EMBL" id="CP020472">
    <property type="protein sequence ID" value="ARD23933.1"/>
    <property type="molecule type" value="Genomic_DNA"/>
</dbReference>
<evidence type="ECO:0000256" key="2">
    <source>
        <dbReference type="ARBA" id="ARBA00023315"/>
    </source>
</evidence>
<dbReference type="PANTHER" id="PTHR43800:SF1">
    <property type="entry name" value="PEPTIDYL-LYSINE N-ACETYLTRANSFERASE YJAB"/>
    <property type="match status" value="1"/>
</dbReference>
<evidence type="ECO:0000313" key="4">
    <source>
        <dbReference type="EMBL" id="ARD23933.1"/>
    </source>
</evidence>
<dbReference type="Pfam" id="PF13673">
    <property type="entry name" value="Acetyltransf_10"/>
    <property type="match status" value="1"/>
</dbReference>
<evidence type="ECO:0000256" key="1">
    <source>
        <dbReference type="ARBA" id="ARBA00022679"/>
    </source>
</evidence>
<dbReference type="InterPro" id="IPR000182">
    <property type="entry name" value="GNAT_dom"/>
</dbReference>
<accession>A0ABN4YHF3</accession>
<dbReference type="SUPFAM" id="SSF55729">
    <property type="entry name" value="Acyl-CoA N-acyltransferases (Nat)"/>
    <property type="match status" value="1"/>
</dbReference>